<evidence type="ECO:0000256" key="1">
    <source>
        <dbReference type="ARBA" id="ARBA00022729"/>
    </source>
</evidence>
<feature type="signal peptide" evidence="2">
    <location>
        <begin position="1"/>
        <end position="20"/>
    </location>
</feature>
<dbReference type="KEGG" id="salh:HMF8227_02404"/>
<evidence type="ECO:0000313" key="5">
    <source>
        <dbReference type="Proteomes" id="UP000245728"/>
    </source>
</evidence>
<dbReference type="GO" id="GO:0046930">
    <property type="term" value="C:pore complex"/>
    <property type="evidence" value="ECO:0007669"/>
    <property type="project" value="UniProtKB-KW"/>
</dbReference>
<dbReference type="NCBIfam" id="TIGR01414">
    <property type="entry name" value="autotrans_barl"/>
    <property type="match status" value="1"/>
</dbReference>
<feature type="domain" description="Outer membrane protein beta-barrel" evidence="3">
    <location>
        <begin position="9"/>
        <end position="202"/>
    </location>
</feature>
<proteinExistence type="predicted"/>
<dbReference type="Gene3D" id="2.40.160.20">
    <property type="match status" value="1"/>
</dbReference>
<evidence type="ECO:0000259" key="3">
    <source>
        <dbReference type="Pfam" id="PF13505"/>
    </source>
</evidence>
<evidence type="ECO:0000256" key="2">
    <source>
        <dbReference type="SAM" id="SignalP"/>
    </source>
</evidence>
<dbReference type="AlphaFoldDB" id="A0A2S2E5C2"/>
<dbReference type="InterPro" id="IPR027385">
    <property type="entry name" value="Beta-barrel_OMP"/>
</dbReference>
<organism evidence="4 5">
    <name type="scientific">Saliniradius amylolyticus</name>
    <dbReference type="NCBI Taxonomy" id="2183582"/>
    <lineage>
        <taxon>Bacteria</taxon>
        <taxon>Pseudomonadati</taxon>
        <taxon>Pseudomonadota</taxon>
        <taxon>Gammaproteobacteria</taxon>
        <taxon>Alteromonadales</taxon>
        <taxon>Alteromonadaceae</taxon>
        <taxon>Saliniradius</taxon>
    </lineage>
</organism>
<dbReference type="InterPro" id="IPR006315">
    <property type="entry name" value="OM_autotransptr_brl_dom"/>
</dbReference>
<dbReference type="GO" id="GO:0015288">
    <property type="term" value="F:porin activity"/>
    <property type="evidence" value="ECO:0007669"/>
    <property type="project" value="UniProtKB-KW"/>
</dbReference>
<gene>
    <name evidence="4" type="ORF">HMF8227_02404</name>
</gene>
<dbReference type="OrthoDB" id="6385920at2"/>
<dbReference type="EMBL" id="CP029347">
    <property type="protein sequence ID" value="AWL12856.1"/>
    <property type="molecule type" value="Genomic_DNA"/>
</dbReference>
<dbReference type="GO" id="GO:0009279">
    <property type="term" value="C:cell outer membrane"/>
    <property type="evidence" value="ECO:0007669"/>
    <property type="project" value="InterPro"/>
</dbReference>
<dbReference type="RefSeq" id="WP_109340391.1">
    <property type="nucleotide sequence ID" value="NZ_CP029347.1"/>
</dbReference>
<name>A0A2S2E5C2_9ALTE</name>
<protein>
    <recommendedName>
        <fullName evidence="3">Outer membrane protein beta-barrel domain-containing protein</fullName>
    </recommendedName>
</protein>
<evidence type="ECO:0000313" key="4">
    <source>
        <dbReference type="EMBL" id="AWL12856.1"/>
    </source>
</evidence>
<dbReference type="Pfam" id="PF13505">
    <property type="entry name" value="OMP_b-brl"/>
    <property type="match status" value="1"/>
</dbReference>
<accession>A0A2S2E5C2</accession>
<dbReference type="Proteomes" id="UP000245728">
    <property type="component" value="Chromosome"/>
</dbReference>
<reference evidence="4 5" key="1">
    <citation type="submission" date="2018-05" db="EMBL/GenBank/DDBJ databases">
        <title>Salinimonas sp. HMF8227 Genome sequencing and assembly.</title>
        <authorList>
            <person name="Kang H."/>
            <person name="Kang J."/>
            <person name="Cha I."/>
            <person name="Kim H."/>
            <person name="Joh K."/>
        </authorList>
    </citation>
    <scope>NUCLEOTIDE SEQUENCE [LARGE SCALE GENOMIC DNA]</scope>
    <source>
        <strain evidence="4 5">HMF8227</strain>
    </source>
</reference>
<feature type="chain" id="PRO_5015422787" description="Outer membrane protein beta-barrel domain-containing protein" evidence="2">
    <location>
        <begin position="21"/>
        <end position="202"/>
    </location>
</feature>
<keyword evidence="5" id="KW-1185">Reference proteome</keyword>
<dbReference type="InterPro" id="IPR011250">
    <property type="entry name" value="OMP/PagP_B-barrel"/>
</dbReference>
<sequence>MKLQTLAMALAVGWTGLASAASNGTMYGLAAASYNDADAGQAAEKGMGYGIAFGYEFHRQWYVEAGYQQLLDEPAENVLTIADTSAELPQGVEAGGAFVALLGKASSTHGTLFYRLGVMALDHQSSYYASVDDGCAEGADSGVSVQTLTQCMVDDTSAAGLAGLGFDFYLTPNWSLRTEYQYVRGEDDFESHGGLIGVKYHF</sequence>
<keyword evidence="1 2" id="KW-0732">Signal</keyword>
<dbReference type="SUPFAM" id="SSF56925">
    <property type="entry name" value="OMPA-like"/>
    <property type="match status" value="1"/>
</dbReference>